<dbReference type="EMBL" id="JRZE01000006">
    <property type="protein sequence ID" value="KHF42851.1"/>
    <property type="molecule type" value="Genomic_DNA"/>
</dbReference>
<reference evidence="5 6" key="1">
    <citation type="submission" date="2014-10" db="EMBL/GenBank/DDBJ databases">
        <title>Genome sequence of Micropolyspora internatus JCM3315.</title>
        <authorList>
            <person name="Shin S.-K."/>
            <person name="Yi H."/>
        </authorList>
    </citation>
    <scope>NUCLEOTIDE SEQUENCE [LARGE SCALE GENOMIC DNA]</scope>
    <source>
        <strain evidence="5 6">JCM 3315</strain>
    </source>
</reference>
<dbReference type="SMART" id="SM00420">
    <property type="entry name" value="HTH_DEOR"/>
    <property type="match status" value="1"/>
</dbReference>
<feature type="domain" description="HTH deoR-type" evidence="4">
    <location>
        <begin position="5"/>
        <end position="60"/>
    </location>
</feature>
<keyword evidence="2" id="KW-0238">DNA-binding</keyword>
<evidence type="ECO:0000259" key="4">
    <source>
        <dbReference type="PROSITE" id="PS51000"/>
    </source>
</evidence>
<dbReference type="InterPro" id="IPR037171">
    <property type="entry name" value="NagB/RpiA_transferase-like"/>
</dbReference>
<evidence type="ECO:0000256" key="2">
    <source>
        <dbReference type="ARBA" id="ARBA00023125"/>
    </source>
</evidence>
<accession>A0A837D8E6</accession>
<dbReference type="PRINTS" id="PR00037">
    <property type="entry name" value="HTHLACR"/>
</dbReference>
<dbReference type="SUPFAM" id="SSF100950">
    <property type="entry name" value="NagB/RpiA/CoA transferase-like"/>
    <property type="match status" value="1"/>
</dbReference>
<gene>
    <name evidence="5" type="ORF">MINT15_30530</name>
</gene>
<dbReference type="InterPro" id="IPR036388">
    <property type="entry name" value="WH-like_DNA-bd_sf"/>
</dbReference>
<evidence type="ECO:0000256" key="1">
    <source>
        <dbReference type="ARBA" id="ARBA00023015"/>
    </source>
</evidence>
<sequence>MSMNRHERLAGLLELIIERESVHIDDLVRELGVSAATVRRDLDELAEQQLIIRTRGGATTAPGSSDLPLRYKTARHPEEKTRIAREAASMVEPGQVVGLNGGTTTTEVAREIAVRPELRAPTPGDEVVVVTNAVNIANELTVRPHLRVVVTGGVARALSYELTGPLAAPILEQISLDVLFLGVDAIDVERGAAAHHEGEAAVNGVFVARANRVVVVADSAKLGKTAFATICGIDAVDTLITDTNADRRVVQEFRRSGVEVIRV</sequence>
<dbReference type="GO" id="GO:0003700">
    <property type="term" value="F:DNA-binding transcription factor activity"/>
    <property type="evidence" value="ECO:0007669"/>
    <property type="project" value="InterPro"/>
</dbReference>
<dbReference type="AlphaFoldDB" id="A0A837D8E6"/>
<dbReference type="Proteomes" id="UP000030848">
    <property type="component" value="Unassembled WGS sequence"/>
</dbReference>
<proteinExistence type="predicted"/>
<keyword evidence="3" id="KW-0804">Transcription</keyword>
<dbReference type="PROSITE" id="PS00894">
    <property type="entry name" value="HTH_DEOR_1"/>
    <property type="match status" value="1"/>
</dbReference>
<comment type="caution">
    <text evidence="5">The sequence shown here is derived from an EMBL/GenBank/DDBJ whole genome shotgun (WGS) entry which is preliminary data.</text>
</comment>
<protein>
    <submittedName>
        <fullName evidence="5">Alkaline phosphatase</fullName>
    </submittedName>
</protein>
<dbReference type="Pfam" id="PF08220">
    <property type="entry name" value="HTH_DeoR"/>
    <property type="match status" value="1"/>
</dbReference>
<evidence type="ECO:0000313" key="5">
    <source>
        <dbReference type="EMBL" id="KHF42851.1"/>
    </source>
</evidence>
<dbReference type="InterPro" id="IPR018356">
    <property type="entry name" value="Tscrpt_reg_HTH_DeoR_CS"/>
</dbReference>
<dbReference type="PANTHER" id="PTHR30363">
    <property type="entry name" value="HTH-TYPE TRANSCRIPTIONAL REGULATOR SRLR-RELATED"/>
    <property type="match status" value="1"/>
</dbReference>
<dbReference type="InterPro" id="IPR014036">
    <property type="entry name" value="DeoR-like_C"/>
</dbReference>
<dbReference type="SMART" id="SM01134">
    <property type="entry name" value="DeoRC"/>
    <property type="match status" value="1"/>
</dbReference>
<dbReference type="Pfam" id="PF00455">
    <property type="entry name" value="DeoRC"/>
    <property type="match status" value="1"/>
</dbReference>
<dbReference type="PANTHER" id="PTHR30363:SF44">
    <property type="entry name" value="AGA OPERON TRANSCRIPTIONAL REPRESSOR-RELATED"/>
    <property type="match status" value="1"/>
</dbReference>
<dbReference type="Gene3D" id="1.10.10.10">
    <property type="entry name" value="Winged helix-like DNA-binding domain superfamily/Winged helix DNA-binding domain"/>
    <property type="match status" value="1"/>
</dbReference>
<dbReference type="SUPFAM" id="SSF46785">
    <property type="entry name" value="Winged helix' DNA-binding domain"/>
    <property type="match status" value="1"/>
</dbReference>
<dbReference type="InterPro" id="IPR001034">
    <property type="entry name" value="DeoR_HTH"/>
</dbReference>
<dbReference type="InterPro" id="IPR036390">
    <property type="entry name" value="WH_DNA-bd_sf"/>
</dbReference>
<dbReference type="GO" id="GO:0003677">
    <property type="term" value="F:DNA binding"/>
    <property type="evidence" value="ECO:0007669"/>
    <property type="project" value="UniProtKB-KW"/>
</dbReference>
<organism evidence="5 6">
    <name type="scientific">Saccharomonospora viridis</name>
    <dbReference type="NCBI Taxonomy" id="1852"/>
    <lineage>
        <taxon>Bacteria</taxon>
        <taxon>Bacillati</taxon>
        <taxon>Actinomycetota</taxon>
        <taxon>Actinomycetes</taxon>
        <taxon>Pseudonocardiales</taxon>
        <taxon>Pseudonocardiaceae</taxon>
        <taxon>Saccharomonospora</taxon>
    </lineage>
</organism>
<evidence type="ECO:0000313" key="6">
    <source>
        <dbReference type="Proteomes" id="UP000030848"/>
    </source>
</evidence>
<keyword evidence="1" id="KW-0805">Transcription regulation</keyword>
<evidence type="ECO:0000256" key="3">
    <source>
        <dbReference type="ARBA" id="ARBA00023163"/>
    </source>
</evidence>
<dbReference type="InterPro" id="IPR050313">
    <property type="entry name" value="Carb_Metab_HTH_regulators"/>
</dbReference>
<dbReference type="Gene3D" id="3.40.50.1360">
    <property type="match status" value="1"/>
</dbReference>
<dbReference type="PROSITE" id="PS51000">
    <property type="entry name" value="HTH_DEOR_2"/>
    <property type="match status" value="1"/>
</dbReference>
<name>A0A837D8E6_9PSEU</name>